<keyword evidence="13" id="KW-1185">Reference proteome</keyword>
<gene>
    <name evidence="12" type="ordered locus">Runsl_5958</name>
</gene>
<dbReference type="CDD" id="cd05400">
    <property type="entry name" value="NT_2-5OAS_ClassI-CCAase"/>
    <property type="match status" value="1"/>
</dbReference>
<keyword evidence="5" id="KW-0067">ATP-binding</keyword>
<dbReference type="Proteomes" id="UP000000493">
    <property type="component" value="Plasmid pRUNSL02"/>
</dbReference>
<reference evidence="13" key="1">
    <citation type="submission" date="2011-06" db="EMBL/GenBank/DDBJ databases">
        <title>The complete genome of plasmid 2 of Runella slithyformis DSM 19594.</title>
        <authorList>
            <consortium name="US DOE Joint Genome Institute (JGI-PGF)"/>
            <person name="Lucas S."/>
            <person name="Han J."/>
            <person name="Lapidus A."/>
            <person name="Bruce D."/>
            <person name="Goodwin L."/>
            <person name="Pitluck S."/>
            <person name="Peters L."/>
            <person name="Kyrpides N."/>
            <person name="Mavromatis K."/>
            <person name="Ivanova N."/>
            <person name="Ovchinnikova G."/>
            <person name="Zhang X."/>
            <person name="Misra M."/>
            <person name="Detter J.C."/>
            <person name="Tapia R."/>
            <person name="Han C."/>
            <person name="Land M."/>
            <person name="Hauser L."/>
            <person name="Markowitz V."/>
            <person name="Cheng J.-F."/>
            <person name="Hugenholtz P."/>
            <person name="Woyke T."/>
            <person name="Wu D."/>
            <person name="Tindall B."/>
            <person name="Faehrich R."/>
            <person name="Brambilla E."/>
            <person name="Klenk H.-P."/>
            <person name="Eisen J.A."/>
        </authorList>
    </citation>
    <scope>NUCLEOTIDE SEQUENCE [LARGE SCALE GENOMIC DNA]</scope>
    <source>
        <strain evidence="13">ATCC 29530 / DSM 19594 / LMG 11500 / NCIMB 11436 / LSU 4</strain>
        <plasmid evidence="13">pRUNSL02</plasmid>
    </source>
</reference>
<dbReference type="KEGG" id="rsi:Runsl_5958"/>
<evidence type="ECO:0000259" key="11">
    <source>
        <dbReference type="Pfam" id="PF21654"/>
    </source>
</evidence>
<evidence type="ECO:0000256" key="5">
    <source>
        <dbReference type="ARBA" id="ARBA00022840"/>
    </source>
</evidence>
<sequence>MANLHEDFLFFNNALNIPSSKLTQLKTSEANIKRYIKSYLTEKKVPVPTLIRQGSFALGTIIRTKTDTCDIDFGVRFFPDPQFAAPTLQKYIRDALTKVSNSTLPKHKDKCIRLHYKAGYHIDVTIYVHTNFNEPIRLATKNGWLDSNPSGFKKWVEERGGKQAVQLKRLIRYIKAWASQQGKNMPKGVALTTLMANGFVPHFRDDLSLLYTLRNVYDNLEEDFCCEMPVVPFDDLLERMYEHRYSFLNKLESLINNLEKATHARLGNDKAKALIKGHFGKYFPK</sequence>
<evidence type="ECO:0000256" key="6">
    <source>
        <dbReference type="ARBA" id="ARBA00022842"/>
    </source>
</evidence>
<keyword evidence="4" id="KW-0547">Nucleotide-binding</keyword>
<reference evidence="12 13" key="2">
    <citation type="journal article" date="2012" name="Stand. Genomic Sci.">
        <title>Complete genome sequence of the aquatic bacterium Runella slithyformis type strain (LSU 4(T)).</title>
        <authorList>
            <person name="Copeland A."/>
            <person name="Zhang X."/>
            <person name="Misra M."/>
            <person name="Lapidus A."/>
            <person name="Nolan M."/>
            <person name="Lucas S."/>
            <person name="Deshpande S."/>
            <person name="Cheng J.F."/>
            <person name="Tapia R."/>
            <person name="Goodwin L.A."/>
            <person name="Pitluck S."/>
            <person name="Liolios K."/>
            <person name="Pagani I."/>
            <person name="Ivanova N."/>
            <person name="Mikhailova N."/>
            <person name="Pati A."/>
            <person name="Chen A."/>
            <person name="Palaniappan K."/>
            <person name="Land M."/>
            <person name="Hauser L."/>
            <person name="Pan C."/>
            <person name="Jeffries C.D."/>
            <person name="Detter J.C."/>
            <person name="Brambilla E.M."/>
            <person name="Rohde M."/>
            <person name="Djao O.D."/>
            <person name="Goker M."/>
            <person name="Sikorski J."/>
            <person name="Tindall B.J."/>
            <person name="Woyke T."/>
            <person name="Bristow J."/>
            <person name="Eisen J.A."/>
            <person name="Markowitz V."/>
            <person name="Hugenholtz P."/>
            <person name="Kyrpides N.C."/>
            <person name="Klenk H.P."/>
            <person name="Mavromatis K."/>
        </authorList>
    </citation>
    <scope>NUCLEOTIDE SEQUENCE [LARGE SCALE GENOMIC DNA]</scope>
    <source>
        <strain evidence="13">ATCC 29530 / DSM 19594 / LMG 11500 / NCIMB 11436 / LSU 4</strain>
    </source>
</reference>
<keyword evidence="6" id="KW-0460">Magnesium</keyword>
<evidence type="ECO:0000256" key="9">
    <source>
        <dbReference type="ARBA" id="ARBA00044145"/>
    </source>
</evidence>
<dbReference type="GO" id="GO:0009117">
    <property type="term" value="P:nucleotide metabolic process"/>
    <property type="evidence" value="ECO:0007669"/>
    <property type="project" value="UniProtKB-KW"/>
</dbReference>
<keyword evidence="3" id="KW-0479">Metal-binding</keyword>
<evidence type="ECO:0000256" key="3">
    <source>
        <dbReference type="ARBA" id="ARBA00022723"/>
    </source>
</evidence>
<dbReference type="GO" id="GO:0016779">
    <property type="term" value="F:nucleotidyltransferase activity"/>
    <property type="evidence" value="ECO:0007669"/>
    <property type="project" value="UniProtKB-KW"/>
</dbReference>
<dbReference type="InterPro" id="IPR048445">
    <property type="entry name" value="DncV-like_NTFase"/>
</dbReference>
<evidence type="ECO:0000256" key="2">
    <source>
        <dbReference type="ARBA" id="ARBA00022695"/>
    </source>
</evidence>
<dbReference type="RefSeq" id="WP_013931275.1">
    <property type="nucleotide sequence ID" value="NC_015704.1"/>
</dbReference>
<dbReference type="GO" id="GO:0046872">
    <property type="term" value="F:metal ion binding"/>
    <property type="evidence" value="ECO:0007669"/>
    <property type="project" value="UniProtKB-KW"/>
</dbReference>
<organism evidence="12 13">
    <name type="scientific">Runella slithyformis (strain ATCC 29530 / DSM 19594 / LMG 11500 / NCIMB 11436 / LSU 4)</name>
    <dbReference type="NCBI Taxonomy" id="761193"/>
    <lineage>
        <taxon>Bacteria</taxon>
        <taxon>Pseudomonadati</taxon>
        <taxon>Bacteroidota</taxon>
        <taxon>Cytophagia</taxon>
        <taxon>Cytophagales</taxon>
        <taxon>Spirosomataceae</taxon>
        <taxon>Runella</taxon>
    </lineage>
</organism>
<dbReference type="AlphaFoldDB" id="A0A7U4E975"/>
<name>A0A7U4E975_RUNSL</name>
<comment type="catalytic activity">
    <reaction evidence="10">
        <text>GTP + ATP = 3',3'-cGAMP + 2 diphosphate</text>
        <dbReference type="Rhea" id="RHEA:35647"/>
        <dbReference type="ChEBI" id="CHEBI:30616"/>
        <dbReference type="ChEBI" id="CHEBI:33019"/>
        <dbReference type="ChEBI" id="CHEBI:37565"/>
        <dbReference type="ChEBI" id="CHEBI:71501"/>
    </reaction>
    <physiologicalReaction direction="left-to-right" evidence="10">
        <dbReference type="Rhea" id="RHEA:35648"/>
    </physiologicalReaction>
</comment>
<keyword evidence="8" id="KW-0051">Antiviral defense</keyword>
<keyword evidence="2" id="KW-0548">Nucleotidyltransferase</keyword>
<feature type="domain" description="Cyclic GMP-AMP synthase DncV-like nucleotidyltransferase" evidence="11">
    <location>
        <begin position="48"/>
        <end position="127"/>
    </location>
</feature>
<keyword evidence="12" id="KW-0614">Plasmid</keyword>
<dbReference type="InterPro" id="IPR006116">
    <property type="entry name" value="NT_2-5OAS_ClassI-CCAase"/>
</dbReference>
<evidence type="ECO:0000256" key="10">
    <source>
        <dbReference type="ARBA" id="ARBA00048304"/>
    </source>
</evidence>
<evidence type="ECO:0000313" key="13">
    <source>
        <dbReference type="Proteomes" id="UP000000493"/>
    </source>
</evidence>
<evidence type="ECO:0000256" key="4">
    <source>
        <dbReference type="ARBA" id="ARBA00022741"/>
    </source>
</evidence>
<protein>
    <recommendedName>
        <fullName evidence="9">Cyclic GMP-AMP synthase</fullName>
    </recommendedName>
</protein>
<evidence type="ECO:0000256" key="7">
    <source>
        <dbReference type="ARBA" id="ARBA00023080"/>
    </source>
</evidence>
<keyword evidence="7" id="KW-0546">Nucleotide metabolism</keyword>
<keyword evidence="1" id="KW-0808">Transferase</keyword>
<evidence type="ECO:0000256" key="1">
    <source>
        <dbReference type="ARBA" id="ARBA00022679"/>
    </source>
</evidence>
<evidence type="ECO:0000256" key="8">
    <source>
        <dbReference type="ARBA" id="ARBA00023118"/>
    </source>
</evidence>
<dbReference type="EMBL" id="CP002861">
    <property type="protein sequence ID" value="AEI52094.1"/>
    <property type="molecule type" value="Genomic_DNA"/>
</dbReference>
<proteinExistence type="predicted"/>
<geneLocation type="plasmid" evidence="12 13">
    <name>pRUNSL02</name>
</geneLocation>
<accession>A0A7U4E975</accession>
<evidence type="ECO:0000313" key="12">
    <source>
        <dbReference type="EMBL" id="AEI52094.1"/>
    </source>
</evidence>
<dbReference type="Pfam" id="PF21654">
    <property type="entry name" value="DncV-like_NTFase"/>
    <property type="match status" value="1"/>
</dbReference>
<dbReference type="GO" id="GO:0005524">
    <property type="term" value="F:ATP binding"/>
    <property type="evidence" value="ECO:0007669"/>
    <property type="project" value="UniProtKB-KW"/>
</dbReference>
<dbReference type="GO" id="GO:0051607">
    <property type="term" value="P:defense response to virus"/>
    <property type="evidence" value="ECO:0007669"/>
    <property type="project" value="UniProtKB-KW"/>
</dbReference>